<accession>A0ABQ9XLF4</accession>
<proteinExistence type="predicted"/>
<organism evidence="1 2">
    <name type="scientific">Blattamonas nauphoetae</name>
    <dbReference type="NCBI Taxonomy" id="2049346"/>
    <lineage>
        <taxon>Eukaryota</taxon>
        <taxon>Metamonada</taxon>
        <taxon>Preaxostyla</taxon>
        <taxon>Oxymonadida</taxon>
        <taxon>Blattamonas</taxon>
    </lineage>
</organism>
<comment type="caution">
    <text evidence="1">The sequence shown here is derived from an EMBL/GenBank/DDBJ whole genome shotgun (WGS) entry which is preliminary data.</text>
</comment>
<gene>
    <name evidence="1" type="ORF">BLNAU_11719</name>
</gene>
<protein>
    <submittedName>
        <fullName evidence="1">Uncharacterized protein</fullName>
    </submittedName>
</protein>
<name>A0ABQ9XLF4_9EUKA</name>
<sequence length="750" mass="85502">MKAHLAEMTVDWLADLDDDTCFVEACQLVLDNHSIAVRENEQDEDPNNQSCQSAFLRDLLHAKLSILLLSSLSARLDQKSLSLTPSDSLSHHSKAHLLDAMMVALHSAQRMFSHSSIKPHHLHTVTPILKQLWTYILRYYPFFPQHGQGSLETSFSHPFNLGGGYGQPIDTEMVNAFFNTFLFESVDTPIWLAQRIQKTMRGSLTSASYAFHRIDFPPKQQVQSLVDQWIGEFLASENSGRDNECLVRLWALATSDTERYFGEQLPTRKMGRMLADPTNPNANWFIFDMIDQMLTSQSSWGSPYHRIPFFVDLAVPLWDLVNRPLSELSPKALTTLLRFMTLFEGRRREELELGPTRPNFGETIRMIEEATRPFFNMVTESLPMLLASVFVRAKEEWKSQGGEEMVFDENKLWGGVFEDLSCLTVVVSPSLVDTDAVIILLSLFKMVKSFHSQSLEEIIQKSFFGIHHTKNSGSPIFSSFPLPLAELTELQTLPTVLDFLVESHVSSILTFDKSQRHNPLDLSEAFLKALPSSIATDLRLVIWFKRLPRITTAEQLKAEWQSMVGPNDRFFHGFFAGRLPAVIGIGYTMLMLVRPERVFIPSFQHNYFRYAWTLFPDDVELIRLLLSHSSPSQMMSLCALLAVRLMELDPQQELWMSRDPNSQNPVSLRNPSRIREWGLLSTTVEWKNTLGEEGVEDVSEAHFSKCALALRWGFGVNSLFKYTYSYQLRPVIVPEIADEDEGVVVGSLFD</sequence>
<reference evidence="1 2" key="1">
    <citation type="journal article" date="2022" name="bioRxiv">
        <title>Genomics of Preaxostyla Flagellates Illuminates Evolutionary Transitions and the Path Towards Mitochondrial Loss.</title>
        <authorList>
            <person name="Novak L.V.F."/>
            <person name="Treitli S.C."/>
            <person name="Pyrih J."/>
            <person name="Halakuc P."/>
            <person name="Pipaliya S.V."/>
            <person name="Vacek V."/>
            <person name="Brzon O."/>
            <person name="Soukal P."/>
            <person name="Eme L."/>
            <person name="Dacks J.B."/>
            <person name="Karnkowska A."/>
            <person name="Elias M."/>
            <person name="Hampl V."/>
        </authorList>
    </citation>
    <scope>NUCLEOTIDE SEQUENCE [LARGE SCALE GENOMIC DNA]</scope>
    <source>
        <strain evidence="1">NAU3</strain>
        <tissue evidence="1">Gut</tissue>
    </source>
</reference>
<dbReference type="EMBL" id="JARBJD010000093">
    <property type="protein sequence ID" value="KAK2953256.1"/>
    <property type="molecule type" value="Genomic_DNA"/>
</dbReference>
<keyword evidence="2" id="KW-1185">Reference proteome</keyword>
<evidence type="ECO:0000313" key="2">
    <source>
        <dbReference type="Proteomes" id="UP001281761"/>
    </source>
</evidence>
<evidence type="ECO:0000313" key="1">
    <source>
        <dbReference type="EMBL" id="KAK2953256.1"/>
    </source>
</evidence>
<dbReference type="Proteomes" id="UP001281761">
    <property type="component" value="Unassembled WGS sequence"/>
</dbReference>